<evidence type="ECO:0000313" key="3">
    <source>
        <dbReference type="Proteomes" id="UP000560658"/>
    </source>
</evidence>
<dbReference type="Gene3D" id="3.40.630.30">
    <property type="match status" value="1"/>
</dbReference>
<dbReference type="InterPro" id="IPR000182">
    <property type="entry name" value="GNAT_dom"/>
</dbReference>
<evidence type="ECO:0000259" key="1">
    <source>
        <dbReference type="PROSITE" id="PS51186"/>
    </source>
</evidence>
<sequence>MEIREITQHKKQYFDLLYLADEQGDMIDRYLERGTLFALYEENQLKAVSVVTLEGEGVCEIKNIATYPAEQRKGYGKRLVTFLFEYYKPSCTTMLVGTGDFPSTLLFYEHCGFTISHRVENFFIDHYDHPIYEEGEQLIDMVYLKKTLR</sequence>
<feature type="domain" description="N-acetyltransferase" evidence="1">
    <location>
        <begin position="1"/>
        <end position="149"/>
    </location>
</feature>
<protein>
    <submittedName>
        <fullName evidence="2">GNAT superfamily N-acetyltransferase</fullName>
    </submittedName>
</protein>
<dbReference type="RefSeq" id="WP_044165622.1">
    <property type="nucleotide sequence ID" value="NZ_JACIER010000015.1"/>
</dbReference>
<dbReference type="FunFam" id="3.40.630.30:FF:000165">
    <property type="entry name" value="IAA acetyltransferase"/>
    <property type="match status" value="1"/>
</dbReference>
<gene>
    <name evidence="2" type="ORF">GGR06_003242</name>
</gene>
<dbReference type="AlphaFoldDB" id="A0A840D4R0"/>
<dbReference type="Pfam" id="PF13508">
    <property type="entry name" value="Acetyltransf_7"/>
    <property type="match status" value="1"/>
</dbReference>
<dbReference type="GO" id="GO:0016747">
    <property type="term" value="F:acyltransferase activity, transferring groups other than amino-acyl groups"/>
    <property type="evidence" value="ECO:0007669"/>
    <property type="project" value="InterPro"/>
</dbReference>
<dbReference type="SUPFAM" id="SSF55729">
    <property type="entry name" value="Acyl-CoA N-acyltransferases (Nat)"/>
    <property type="match status" value="1"/>
</dbReference>
<keyword evidence="3" id="KW-1185">Reference proteome</keyword>
<proteinExistence type="predicted"/>
<organism evidence="2 3">
    <name type="scientific">Bacteroides reticulotermitis</name>
    <dbReference type="NCBI Taxonomy" id="1133319"/>
    <lineage>
        <taxon>Bacteria</taxon>
        <taxon>Pseudomonadati</taxon>
        <taxon>Bacteroidota</taxon>
        <taxon>Bacteroidia</taxon>
        <taxon>Bacteroidales</taxon>
        <taxon>Bacteroidaceae</taxon>
        <taxon>Bacteroides</taxon>
    </lineage>
</organism>
<dbReference type="EMBL" id="JACIER010000015">
    <property type="protein sequence ID" value="MBB4045428.1"/>
    <property type="molecule type" value="Genomic_DNA"/>
</dbReference>
<dbReference type="Proteomes" id="UP000560658">
    <property type="component" value="Unassembled WGS sequence"/>
</dbReference>
<reference evidence="2" key="1">
    <citation type="submission" date="2020-08" db="EMBL/GenBank/DDBJ databases">
        <title>Genomic Encyclopedia of Type Strains, Phase IV (KMG-IV): sequencing the most valuable type-strain genomes for metagenomic binning, comparative biology and taxonomic classification.</title>
        <authorList>
            <person name="Goeker M."/>
        </authorList>
    </citation>
    <scope>NUCLEOTIDE SEQUENCE [LARGE SCALE GENOMIC DNA]</scope>
    <source>
        <strain evidence="2">DSM 105720</strain>
    </source>
</reference>
<dbReference type="CDD" id="cd04301">
    <property type="entry name" value="NAT_SF"/>
    <property type="match status" value="1"/>
</dbReference>
<dbReference type="PROSITE" id="PS51186">
    <property type="entry name" value="GNAT"/>
    <property type="match status" value="1"/>
</dbReference>
<comment type="caution">
    <text evidence="2">The sequence shown here is derived from an EMBL/GenBank/DDBJ whole genome shotgun (WGS) entry which is preliminary data.</text>
</comment>
<accession>A0A840D4R0</accession>
<name>A0A840D4R0_9BACE</name>
<evidence type="ECO:0000313" key="2">
    <source>
        <dbReference type="EMBL" id="MBB4045428.1"/>
    </source>
</evidence>
<dbReference type="InterPro" id="IPR016181">
    <property type="entry name" value="Acyl_CoA_acyltransferase"/>
</dbReference>